<dbReference type="EMBL" id="MBER01000050">
    <property type="protein sequence ID" value="OMC47348.1"/>
    <property type="molecule type" value="Genomic_DNA"/>
</dbReference>
<sequence length="561" mass="64427">MTDGSDLPEGRDDGAGDDELGESAESRSSRKSGRRERNQFFERVERVLYWVRRTRAAKWLPDRFLTPLDYLIHVNMQYRSHREALAGFRWSDEDECTVPPNDHVGIPSLFIVELFTPSVKRNLDRATKRNRWDTKQLRMFGRHYMPTLDEARSGDRWSWWSLGEVVRRGSDAFVGDAVRRRMPKEFDRVELKALQIGQGITAVMAKFDLNDAAVSRLDDAWHRVYQPEMYWGKRGREWPRPLMPDFVAYRRVQGERGHLHDAARQWFSARMPGFFATHDQPQPLLDVVLFDEISAYPTTRPPRGIEGAIRALGLPHTVYVQRSTKFPAMTYGERETGSDSEIEGRRTWALWGNRSEIGHGLESTLTAYGLDQDDSSIAHYVQRAIEDYLLRLSISEMLQVCDAQYASMRDAAHQHGRLERLRASLLTLSIDMSSIDRDIRAYNERGWRHDHAQFFFEDSPYLVAEHAKHGGGQNRSINLNERLLADQTRMLESLRGADNDYRGILTAAASLTASLRSIRMAQAAIWFAIISFGVAAVTLLIADISQHSMFTLIAEWLGARH</sequence>
<protein>
    <submittedName>
        <fullName evidence="3">Uncharacterized protein</fullName>
    </submittedName>
</protein>
<name>A0ABD6QNW3_MYCFO</name>
<comment type="caution">
    <text evidence="3">The sequence shown here is derived from an EMBL/GenBank/DDBJ whole genome shotgun (WGS) entry which is preliminary data.</text>
</comment>
<dbReference type="AlphaFoldDB" id="A0ABD6QNW3"/>
<reference evidence="3 4" key="1">
    <citation type="submission" date="2016-07" db="EMBL/GenBank/DDBJ databases">
        <authorList>
            <person name="Sutton G."/>
            <person name="Brinkac L."/>
            <person name="Sanka R."/>
            <person name="Adams M."/>
            <person name="Lau E."/>
            <person name="Kumar A."/>
            <person name="Macaden R."/>
        </authorList>
    </citation>
    <scope>NUCLEOTIDE SEQUENCE [LARGE SCALE GENOMIC DNA]</scope>
    <source>
        <strain evidence="3 4">GA-0871</strain>
    </source>
</reference>
<keyword evidence="2" id="KW-0812">Transmembrane</keyword>
<evidence type="ECO:0000313" key="4">
    <source>
        <dbReference type="Proteomes" id="UP000187001"/>
    </source>
</evidence>
<keyword evidence="2" id="KW-0472">Membrane</keyword>
<organism evidence="3 4">
    <name type="scientific">Mycolicibacterium fortuitum</name>
    <name type="common">Mycobacterium fortuitum</name>
    <dbReference type="NCBI Taxonomy" id="1766"/>
    <lineage>
        <taxon>Bacteria</taxon>
        <taxon>Bacillati</taxon>
        <taxon>Actinomycetota</taxon>
        <taxon>Actinomycetes</taxon>
        <taxon>Mycobacteriales</taxon>
        <taxon>Mycobacteriaceae</taxon>
        <taxon>Mycolicibacterium</taxon>
    </lineage>
</organism>
<proteinExistence type="predicted"/>
<dbReference type="Proteomes" id="UP000187001">
    <property type="component" value="Unassembled WGS sequence"/>
</dbReference>
<evidence type="ECO:0000256" key="2">
    <source>
        <dbReference type="SAM" id="Phobius"/>
    </source>
</evidence>
<dbReference type="RefSeq" id="WP_076204450.1">
    <property type="nucleotide sequence ID" value="NZ_MBER01000050.1"/>
</dbReference>
<evidence type="ECO:0000256" key="1">
    <source>
        <dbReference type="SAM" id="MobiDB-lite"/>
    </source>
</evidence>
<gene>
    <name evidence="3" type="ORF">A5742_24330</name>
</gene>
<accession>A0ABD6QNW3</accession>
<feature type="transmembrane region" description="Helical" evidence="2">
    <location>
        <begin position="523"/>
        <end position="542"/>
    </location>
</feature>
<feature type="region of interest" description="Disordered" evidence="1">
    <location>
        <begin position="1"/>
        <end position="35"/>
    </location>
</feature>
<evidence type="ECO:0000313" key="3">
    <source>
        <dbReference type="EMBL" id="OMC47348.1"/>
    </source>
</evidence>
<keyword evidence="2" id="KW-1133">Transmembrane helix</keyword>